<gene>
    <name evidence="2" type="ORF">SCF082_LOCUS11675</name>
</gene>
<comment type="caution">
    <text evidence="2">The sequence shown here is derived from an EMBL/GenBank/DDBJ whole genome shotgun (WGS) entry which is preliminary data.</text>
</comment>
<evidence type="ECO:0000313" key="3">
    <source>
        <dbReference type="Proteomes" id="UP001642464"/>
    </source>
</evidence>
<accession>A0ABP0JEQ9</accession>
<reference evidence="2 3" key="1">
    <citation type="submission" date="2024-02" db="EMBL/GenBank/DDBJ databases">
        <authorList>
            <person name="Chen Y."/>
            <person name="Shah S."/>
            <person name="Dougan E. K."/>
            <person name="Thang M."/>
            <person name="Chan C."/>
        </authorList>
    </citation>
    <scope>NUCLEOTIDE SEQUENCE [LARGE SCALE GENOMIC DNA]</scope>
</reference>
<proteinExistence type="predicted"/>
<feature type="chain" id="PRO_5047245737" evidence="1">
    <location>
        <begin position="25"/>
        <end position="113"/>
    </location>
</feature>
<feature type="signal peptide" evidence="1">
    <location>
        <begin position="1"/>
        <end position="24"/>
    </location>
</feature>
<dbReference type="Proteomes" id="UP001642464">
    <property type="component" value="Unassembled WGS sequence"/>
</dbReference>
<sequence length="113" mass="12519">MYPSSHFKSTLLSFAANFLPLTTAEPPKVTMHTVPSSGTNQSCRVPEKASMPSAQDVVQSFPLRNTSRPQSSFSLDVRIHPSEHGLVGFTFQNRLFFLPLWSCVRPALVGPSW</sequence>
<evidence type="ECO:0000256" key="1">
    <source>
        <dbReference type="SAM" id="SignalP"/>
    </source>
</evidence>
<evidence type="ECO:0000313" key="2">
    <source>
        <dbReference type="EMBL" id="CAK9012833.1"/>
    </source>
</evidence>
<protein>
    <submittedName>
        <fullName evidence="2">C3H1-type domain-containing protein</fullName>
    </submittedName>
</protein>
<organism evidence="2 3">
    <name type="scientific">Durusdinium trenchii</name>
    <dbReference type="NCBI Taxonomy" id="1381693"/>
    <lineage>
        <taxon>Eukaryota</taxon>
        <taxon>Sar</taxon>
        <taxon>Alveolata</taxon>
        <taxon>Dinophyceae</taxon>
        <taxon>Suessiales</taxon>
        <taxon>Symbiodiniaceae</taxon>
        <taxon>Durusdinium</taxon>
    </lineage>
</organism>
<dbReference type="EMBL" id="CAXAMM010006947">
    <property type="protein sequence ID" value="CAK9012833.1"/>
    <property type="molecule type" value="Genomic_DNA"/>
</dbReference>
<keyword evidence="3" id="KW-1185">Reference proteome</keyword>
<name>A0ABP0JEQ9_9DINO</name>
<keyword evidence="1" id="KW-0732">Signal</keyword>